<organism evidence="1 2">
    <name type="scientific">Vibrio hepatarius</name>
    <dbReference type="NCBI Taxonomy" id="171383"/>
    <lineage>
        <taxon>Bacteria</taxon>
        <taxon>Pseudomonadati</taxon>
        <taxon>Pseudomonadota</taxon>
        <taxon>Gammaproteobacteria</taxon>
        <taxon>Vibrionales</taxon>
        <taxon>Vibrionaceae</taxon>
        <taxon>Vibrio</taxon>
        <taxon>Vibrio oreintalis group</taxon>
    </lineage>
</organism>
<accession>A0A0M0HT18</accession>
<gene>
    <name evidence="1" type="ORF">AKJ31_21645</name>
</gene>
<dbReference type="OrthoDB" id="9955724at2"/>
<name>A0A0M0HT18_9VIBR</name>
<keyword evidence="2" id="KW-1185">Reference proteome</keyword>
<dbReference type="Proteomes" id="UP000037530">
    <property type="component" value="Unassembled WGS sequence"/>
</dbReference>
<dbReference type="PATRIC" id="fig|171383.3.peg.4414"/>
<protein>
    <submittedName>
        <fullName evidence="1">Uncharacterized protein</fullName>
    </submittedName>
</protein>
<dbReference type="RefSeq" id="WP_053411087.1">
    <property type="nucleotide sequence ID" value="NZ_LHPI01000037.1"/>
</dbReference>
<reference evidence="2" key="1">
    <citation type="submission" date="2015-08" db="EMBL/GenBank/DDBJ databases">
        <title>Vibrio galatheae sp. nov., a novel member of the Vibrionaceae family isolated from the Solomon Islands.</title>
        <authorList>
            <person name="Giubergia S."/>
            <person name="Machado H."/>
            <person name="Mateiu R.V."/>
            <person name="Gram L."/>
        </authorList>
    </citation>
    <scope>NUCLEOTIDE SEQUENCE [LARGE SCALE GENOMIC DNA]</scope>
    <source>
        <strain evidence="2">DSM 19134</strain>
    </source>
</reference>
<comment type="caution">
    <text evidence="1">The sequence shown here is derived from an EMBL/GenBank/DDBJ whole genome shotgun (WGS) entry which is preliminary data.</text>
</comment>
<evidence type="ECO:0000313" key="2">
    <source>
        <dbReference type="Proteomes" id="UP000037530"/>
    </source>
</evidence>
<dbReference type="EMBL" id="LHPI01000037">
    <property type="protein sequence ID" value="KOO05209.1"/>
    <property type="molecule type" value="Genomic_DNA"/>
</dbReference>
<dbReference type="AlphaFoldDB" id="A0A0M0HT18"/>
<evidence type="ECO:0000313" key="1">
    <source>
        <dbReference type="EMBL" id="KOO05209.1"/>
    </source>
</evidence>
<proteinExistence type="predicted"/>
<sequence length="106" mass="12079">MKQTLEKPEQEMPPLAIEDRLMDAQQEGFEIVAAIRGFRVALSTLVYFYIELIAKKKEQEVEIGFWPGMTDNLDNAVQTLADIKDKHPTVVIIPPKDPQLQNNLNT</sequence>